<dbReference type="GO" id="GO:0009097">
    <property type="term" value="P:isoleucine biosynthetic process"/>
    <property type="evidence" value="ECO:0007669"/>
    <property type="project" value="TreeGrafter"/>
</dbReference>
<dbReference type="PANTHER" id="PTHR18968">
    <property type="entry name" value="THIAMINE PYROPHOSPHATE ENZYMES"/>
    <property type="match status" value="1"/>
</dbReference>
<dbReference type="PANTHER" id="PTHR18968:SF13">
    <property type="entry name" value="ACETOLACTATE SYNTHASE CATALYTIC SUBUNIT, MITOCHONDRIAL"/>
    <property type="match status" value="1"/>
</dbReference>
<accession>A0A645E8L0</accession>
<evidence type="ECO:0000313" key="3">
    <source>
        <dbReference type="EMBL" id="MPM98314.1"/>
    </source>
</evidence>
<evidence type="ECO:0000259" key="2">
    <source>
        <dbReference type="Pfam" id="PF02775"/>
    </source>
</evidence>
<evidence type="ECO:0000256" key="1">
    <source>
        <dbReference type="ARBA" id="ARBA00007812"/>
    </source>
</evidence>
<name>A0A645E8L0_9ZZZZ</name>
<dbReference type="GO" id="GO:0005948">
    <property type="term" value="C:acetolactate synthase complex"/>
    <property type="evidence" value="ECO:0007669"/>
    <property type="project" value="TreeGrafter"/>
</dbReference>
<organism evidence="3">
    <name type="scientific">bioreactor metagenome</name>
    <dbReference type="NCBI Taxonomy" id="1076179"/>
    <lineage>
        <taxon>unclassified sequences</taxon>
        <taxon>metagenomes</taxon>
        <taxon>ecological metagenomes</taxon>
    </lineage>
</organism>
<dbReference type="GO" id="GO:0003984">
    <property type="term" value="F:acetolactate synthase activity"/>
    <property type="evidence" value="ECO:0007669"/>
    <property type="project" value="TreeGrafter"/>
</dbReference>
<dbReference type="Gene3D" id="3.40.50.970">
    <property type="match status" value="1"/>
</dbReference>
<dbReference type="InterPro" id="IPR045229">
    <property type="entry name" value="TPP_enz"/>
</dbReference>
<protein>
    <recommendedName>
        <fullName evidence="2">Thiamine pyrophosphate enzyme TPP-binding domain-containing protein</fullName>
    </recommendedName>
</protein>
<comment type="caution">
    <text evidence="3">The sequence shown here is derived from an EMBL/GenBank/DDBJ whole genome shotgun (WGS) entry which is preliminary data.</text>
</comment>
<dbReference type="GO" id="GO:0009099">
    <property type="term" value="P:L-valine biosynthetic process"/>
    <property type="evidence" value="ECO:0007669"/>
    <property type="project" value="TreeGrafter"/>
</dbReference>
<sequence>MGTNVSPFATGAMDEVAVVWVVMNNCAFGTIAGLERQHYDHQFGTLFKKKNGEQYSPDFAAIGEAYGIKGYKVTKAEEFKPMLEEALASNKPCVIDVRMENAPVVTWGCWNINDIYRKRGEEKPWRQWQWEDTTPWYMAELREQKTKK</sequence>
<proteinExistence type="inferred from homology"/>
<feature type="domain" description="Thiamine pyrophosphate enzyme TPP-binding" evidence="2">
    <location>
        <begin position="4"/>
        <end position="97"/>
    </location>
</feature>
<reference evidence="3" key="1">
    <citation type="submission" date="2019-08" db="EMBL/GenBank/DDBJ databases">
        <authorList>
            <person name="Kucharzyk K."/>
            <person name="Murdoch R.W."/>
            <person name="Higgins S."/>
            <person name="Loffler F."/>
        </authorList>
    </citation>
    <scope>NUCLEOTIDE SEQUENCE</scope>
</reference>
<dbReference type="Pfam" id="PF02775">
    <property type="entry name" value="TPP_enzyme_C"/>
    <property type="match status" value="1"/>
</dbReference>
<dbReference type="CDD" id="cd00568">
    <property type="entry name" value="TPP_enzymes"/>
    <property type="match status" value="1"/>
</dbReference>
<dbReference type="GO" id="GO:0050660">
    <property type="term" value="F:flavin adenine dinucleotide binding"/>
    <property type="evidence" value="ECO:0007669"/>
    <property type="project" value="TreeGrafter"/>
</dbReference>
<comment type="similarity">
    <text evidence="1">Belongs to the TPP enzyme family.</text>
</comment>
<gene>
    <name evidence="3" type="ORF">SDC9_145499</name>
</gene>
<dbReference type="EMBL" id="VSSQ01044488">
    <property type="protein sequence ID" value="MPM98314.1"/>
    <property type="molecule type" value="Genomic_DNA"/>
</dbReference>
<dbReference type="AlphaFoldDB" id="A0A645E8L0"/>
<dbReference type="SUPFAM" id="SSF52518">
    <property type="entry name" value="Thiamin diphosphate-binding fold (THDP-binding)"/>
    <property type="match status" value="1"/>
</dbReference>
<dbReference type="InterPro" id="IPR011766">
    <property type="entry name" value="TPP_enzyme_TPP-bd"/>
</dbReference>
<dbReference type="GO" id="GO:0030976">
    <property type="term" value="F:thiamine pyrophosphate binding"/>
    <property type="evidence" value="ECO:0007669"/>
    <property type="project" value="InterPro"/>
</dbReference>
<dbReference type="InterPro" id="IPR029061">
    <property type="entry name" value="THDP-binding"/>
</dbReference>